<dbReference type="InterPro" id="IPR017205">
    <property type="entry name" value="Sig_transdc_His_kinase_ChrS"/>
</dbReference>
<dbReference type="Proteomes" id="UP001592582">
    <property type="component" value="Unassembled WGS sequence"/>
</dbReference>
<keyword evidence="8" id="KW-0808">Transferase</keyword>
<name>A0ABV6VCR5_9ACTN</name>
<dbReference type="CDD" id="cd16917">
    <property type="entry name" value="HATPase_UhpB-NarQ-NarX-like"/>
    <property type="match status" value="1"/>
</dbReference>
<evidence type="ECO:0000256" key="14">
    <source>
        <dbReference type="ARBA" id="ARBA00024827"/>
    </source>
</evidence>
<keyword evidence="9" id="KW-0479">Metal-binding</keyword>
<feature type="transmembrane region" description="Helical" evidence="16">
    <location>
        <begin position="148"/>
        <end position="168"/>
    </location>
</feature>
<dbReference type="PANTHER" id="PTHR24421:SF62">
    <property type="entry name" value="SENSORY TRANSDUCTION HISTIDINE KINASE"/>
    <property type="match status" value="1"/>
</dbReference>
<evidence type="ECO:0000256" key="5">
    <source>
        <dbReference type="ARBA" id="ARBA00017322"/>
    </source>
</evidence>
<keyword evidence="19" id="KW-1185">Reference proteome</keyword>
<feature type="transmembrane region" description="Helical" evidence="16">
    <location>
        <begin position="47"/>
        <end position="66"/>
    </location>
</feature>
<dbReference type="PRINTS" id="PR00344">
    <property type="entry name" value="BCTRLSENSOR"/>
</dbReference>
<dbReference type="EC" id="2.7.13.3" evidence="4"/>
<dbReference type="PROSITE" id="PS50109">
    <property type="entry name" value="HIS_KIN"/>
    <property type="match status" value="1"/>
</dbReference>
<evidence type="ECO:0000256" key="4">
    <source>
        <dbReference type="ARBA" id="ARBA00012438"/>
    </source>
</evidence>
<keyword evidence="12" id="KW-0902">Two-component regulatory system</keyword>
<evidence type="ECO:0000256" key="10">
    <source>
        <dbReference type="ARBA" id="ARBA00022777"/>
    </source>
</evidence>
<dbReference type="InterPro" id="IPR005467">
    <property type="entry name" value="His_kinase_dom"/>
</dbReference>
<dbReference type="SMART" id="SM00387">
    <property type="entry name" value="HATPase_c"/>
    <property type="match status" value="1"/>
</dbReference>
<keyword evidence="6" id="KW-0004">4Fe-4S</keyword>
<dbReference type="Gene3D" id="1.20.5.1930">
    <property type="match status" value="1"/>
</dbReference>
<dbReference type="EMBL" id="JBHEZX010000008">
    <property type="protein sequence ID" value="MFC1411510.1"/>
    <property type="molecule type" value="Genomic_DNA"/>
</dbReference>
<feature type="transmembrane region" description="Helical" evidence="16">
    <location>
        <begin position="17"/>
        <end position="35"/>
    </location>
</feature>
<evidence type="ECO:0000259" key="17">
    <source>
        <dbReference type="PROSITE" id="PS50109"/>
    </source>
</evidence>
<dbReference type="GO" id="GO:0016301">
    <property type="term" value="F:kinase activity"/>
    <property type="evidence" value="ECO:0007669"/>
    <property type="project" value="UniProtKB-KW"/>
</dbReference>
<evidence type="ECO:0000313" key="19">
    <source>
        <dbReference type="Proteomes" id="UP001592582"/>
    </source>
</evidence>
<reference evidence="18 19" key="1">
    <citation type="submission" date="2024-09" db="EMBL/GenBank/DDBJ databases">
        <authorList>
            <person name="Lee S.D."/>
        </authorList>
    </citation>
    <scope>NUCLEOTIDE SEQUENCE [LARGE SCALE GENOMIC DNA]</scope>
    <source>
        <strain evidence="18 19">N1-1</strain>
    </source>
</reference>
<keyword evidence="11" id="KW-0408">Iron</keyword>
<keyword evidence="13" id="KW-0411">Iron-sulfur</keyword>
<comment type="catalytic activity">
    <reaction evidence="1">
        <text>ATP + protein L-histidine = ADP + protein N-phospho-L-histidine.</text>
        <dbReference type="EC" id="2.7.13.3"/>
    </reaction>
</comment>
<dbReference type="SUPFAM" id="SSF55874">
    <property type="entry name" value="ATPase domain of HSP90 chaperone/DNA topoisomerase II/histidine kinase"/>
    <property type="match status" value="1"/>
</dbReference>
<keyword evidence="16" id="KW-0472">Membrane</keyword>
<dbReference type="PANTHER" id="PTHR24421">
    <property type="entry name" value="NITRATE/NITRITE SENSOR PROTEIN NARX-RELATED"/>
    <property type="match status" value="1"/>
</dbReference>
<comment type="caution">
    <text evidence="18">The sequence shown here is derived from an EMBL/GenBank/DDBJ whole genome shotgun (WGS) entry which is preliminary data.</text>
</comment>
<evidence type="ECO:0000256" key="9">
    <source>
        <dbReference type="ARBA" id="ARBA00022723"/>
    </source>
</evidence>
<feature type="domain" description="Histidine kinase" evidence="17">
    <location>
        <begin position="327"/>
        <end position="416"/>
    </location>
</feature>
<gene>
    <name evidence="18" type="ORF">ACEZDG_19780</name>
</gene>
<dbReference type="InterPro" id="IPR050482">
    <property type="entry name" value="Sensor_HK_TwoCompSys"/>
</dbReference>
<evidence type="ECO:0000256" key="6">
    <source>
        <dbReference type="ARBA" id="ARBA00022485"/>
    </source>
</evidence>
<dbReference type="Pfam" id="PF07730">
    <property type="entry name" value="HisKA_3"/>
    <property type="match status" value="1"/>
</dbReference>
<sequence>MSALTDPDVWQARSDRLARLVLLPMLAVATALAVLEPPGGHSSWSSVGHGSIGLATVALTALWAAGMNRYPTTGVAPAAQLLVFCLHVLLAGVLVWVNPWYGVFAVSGYFFADELPPVRRKAGFALVAAVLAASQTNGYPTGWNTHTLVYLLMACFNMTAVLLMVSLTNRVMTQNTERGRMVEELGETNRRLQASMAENAGLHAQLLVQAREAGIVEERQRLAGEIHDTLAQGLTGIVAQLQAARQARHDEAEWGRHLDLATSLARANLTEARRSVRALRPEQLEQATLTEAIGALTRSWSEQSSIPAEFEATGTPLPAGPDVEAALFRVAQEALANVAKHAGASKVHLTLSYLDDTVLLDVADDGVGFAPARRAESDGYGLAGMRRRLDRLSGTLNLESTPGYGTTVNATVPMQAAVHAPSLGATQ</sequence>
<keyword evidence="16" id="KW-1133">Transmembrane helix</keyword>
<evidence type="ECO:0000256" key="3">
    <source>
        <dbReference type="ARBA" id="ARBA00004496"/>
    </source>
</evidence>
<dbReference type="PIRSF" id="PIRSF037434">
    <property type="entry name" value="STHK_ChrS"/>
    <property type="match status" value="1"/>
</dbReference>
<evidence type="ECO:0000256" key="1">
    <source>
        <dbReference type="ARBA" id="ARBA00000085"/>
    </source>
</evidence>
<evidence type="ECO:0000256" key="15">
    <source>
        <dbReference type="ARBA" id="ARBA00030800"/>
    </source>
</evidence>
<proteinExistence type="predicted"/>
<dbReference type="InterPro" id="IPR004358">
    <property type="entry name" value="Sig_transdc_His_kin-like_C"/>
</dbReference>
<evidence type="ECO:0000256" key="7">
    <source>
        <dbReference type="ARBA" id="ARBA00022490"/>
    </source>
</evidence>
<keyword evidence="10 18" id="KW-0418">Kinase</keyword>
<comment type="function">
    <text evidence="14">Member of the two-component regulatory system NreB/NreC involved in the control of dissimilatory nitrate/nitrite reduction in response to oxygen. NreB functions as a direct oxygen sensor histidine kinase which is autophosphorylated, in the absence of oxygen, probably at the conserved histidine residue, and transfers its phosphate group probably to a conserved aspartate residue of NreC. NreB/NreC activates the expression of the nitrate (narGHJI) and nitrite (nir) reductase operons, as well as the putative nitrate transporter gene narT.</text>
</comment>
<evidence type="ECO:0000256" key="13">
    <source>
        <dbReference type="ARBA" id="ARBA00023014"/>
    </source>
</evidence>
<evidence type="ECO:0000256" key="12">
    <source>
        <dbReference type="ARBA" id="ARBA00023012"/>
    </source>
</evidence>
<accession>A0ABV6VCR5</accession>
<protein>
    <recommendedName>
        <fullName evidence="5">Oxygen sensor histidine kinase NreB</fullName>
        <ecNumber evidence="4">2.7.13.3</ecNumber>
    </recommendedName>
    <alternativeName>
        <fullName evidence="15">Nitrogen regulation protein B</fullName>
    </alternativeName>
</protein>
<keyword evidence="7" id="KW-0963">Cytoplasm</keyword>
<evidence type="ECO:0000313" key="18">
    <source>
        <dbReference type="EMBL" id="MFC1411510.1"/>
    </source>
</evidence>
<organism evidence="18 19">
    <name type="scientific">Streptacidiphilus alkalitolerans</name>
    <dbReference type="NCBI Taxonomy" id="3342712"/>
    <lineage>
        <taxon>Bacteria</taxon>
        <taxon>Bacillati</taxon>
        <taxon>Actinomycetota</taxon>
        <taxon>Actinomycetes</taxon>
        <taxon>Kitasatosporales</taxon>
        <taxon>Streptomycetaceae</taxon>
        <taxon>Streptacidiphilus</taxon>
    </lineage>
</organism>
<dbReference type="InterPro" id="IPR036890">
    <property type="entry name" value="HATPase_C_sf"/>
</dbReference>
<evidence type="ECO:0000256" key="8">
    <source>
        <dbReference type="ARBA" id="ARBA00022679"/>
    </source>
</evidence>
<dbReference type="RefSeq" id="WP_380511282.1">
    <property type="nucleotide sequence ID" value="NZ_JBHEZX010000008.1"/>
</dbReference>
<feature type="transmembrane region" description="Helical" evidence="16">
    <location>
        <begin position="78"/>
        <end position="97"/>
    </location>
</feature>
<dbReference type="InterPro" id="IPR003594">
    <property type="entry name" value="HATPase_dom"/>
</dbReference>
<comment type="subcellular location">
    <subcellularLocation>
        <location evidence="3">Cytoplasm</location>
    </subcellularLocation>
</comment>
<evidence type="ECO:0000256" key="11">
    <source>
        <dbReference type="ARBA" id="ARBA00023004"/>
    </source>
</evidence>
<evidence type="ECO:0000256" key="2">
    <source>
        <dbReference type="ARBA" id="ARBA00001966"/>
    </source>
</evidence>
<keyword evidence="16" id="KW-0812">Transmembrane</keyword>
<dbReference type="Gene3D" id="3.30.565.10">
    <property type="entry name" value="Histidine kinase-like ATPase, C-terminal domain"/>
    <property type="match status" value="1"/>
</dbReference>
<comment type="cofactor">
    <cofactor evidence="2">
        <name>[4Fe-4S] cluster</name>
        <dbReference type="ChEBI" id="CHEBI:49883"/>
    </cofactor>
</comment>
<evidence type="ECO:0000256" key="16">
    <source>
        <dbReference type="SAM" id="Phobius"/>
    </source>
</evidence>
<dbReference type="InterPro" id="IPR011712">
    <property type="entry name" value="Sig_transdc_His_kin_sub3_dim/P"/>
</dbReference>
<dbReference type="Pfam" id="PF02518">
    <property type="entry name" value="HATPase_c"/>
    <property type="match status" value="1"/>
</dbReference>